<dbReference type="EMBL" id="UINC01018080">
    <property type="protein sequence ID" value="SVA75595.1"/>
    <property type="molecule type" value="Genomic_DNA"/>
</dbReference>
<evidence type="ECO:0000256" key="1">
    <source>
        <dbReference type="ARBA" id="ARBA00001933"/>
    </source>
</evidence>
<name>A0A381YF14_9ZZZZ</name>
<dbReference type="InterPro" id="IPR015421">
    <property type="entry name" value="PyrdxlP-dep_Trfase_major"/>
</dbReference>
<dbReference type="InterPro" id="IPR018319">
    <property type="entry name" value="SelA-like"/>
</dbReference>
<feature type="non-terminal residue" evidence="3">
    <location>
        <position position="1"/>
    </location>
</feature>
<accession>A0A381YF14</accession>
<dbReference type="InterPro" id="IPR015424">
    <property type="entry name" value="PyrdxlP-dep_Trfase"/>
</dbReference>
<organism evidence="3">
    <name type="scientific">marine metagenome</name>
    <dbReference type="NCBI Taxonomy" id="408172"/>
    <lineage>
        <taxon>unclassified sequences</taxon>
        <taxon>metagenomes</taxon>
        <taxon>ecological metagenomes</taxon>
    </lineage>
</organism>
<evidence type="ECO:0008006" key="4">
    <source>
        <dbReference type="Google" id="ProtNLM"/>
    </source>
</evidence>
<dbReference type="Gene3D" id="3.40.640.10">
    <property type="entry name" value="Type I PLP-dependent aspartate aminotransferase-like (Major domain)"/>
    <property type="match status" value="1"/>
</dbReference>
<sequence length="445" mass="48181">VIVLWEFGSYTTLILRSIMLKSSPASRQSDLPRLSRREFFGTTILGGTAGACASRGSAAPSRLPNAEAAIAARQALSDNIYTRMLGLKPHLAAMDHITALGGSRMPAEVMQAMLEANKQFVDMHELTRAAGVRLAEVLGADAALVTSGSFSAMILGAAACLTGNDEAKINALPHPTWSKRECLTQTSGRFGYDRAYRAAGMTMVNVETREQFANAINSNTAMISGLARLDYETVDQPESMQVHELLEFGRRASVPVIVDAASELPPTTTLTRWVDAGADLVVISGGKGIRGPQSTGILAGRRDLIEAATLHAAPNANLGRGMKVGKEEIMGFLVALDRYVKLDHDRVYAAWRRKAEYIANELQGIPGLVADVPQDDRGRPRVDLTWDEDSVTLSSAEVREGLKNGDPRIAMTGQAIQTRCMNDGEEILVAQRVQQFFRDEAQRLS</sequence>
<evidence type="ECO:0000313" key="3">
    <source>
        <dbReference type="EMBL" id="SVA75595.1"/>
    </source>
</evidence>
<dbReference type="Pfam" id="PF03841">
    <property type="entry name" value="SelA"/>
    <property type="match status" value="1"/>
</dbReference>
<protein>
    <recommendedName>
        <fullName evidence="4">Aminotransferase class V domain-containing protein</fullName>
    </recommendedName>
</protein>
<gene>
    <name evidence="3" type="ORF">METZ01_LOCUS128449</name>
</gene>
<comment type="cofactor">
    <cofactor evidence="1">
        <name>pyridoxal 5'-phosphate</name>
        <dbReference type="ChEBI" id="CHEBI:597326"/>
    </cofactor>
</comment>
<dbReference type="PANTHER" id="PTHR32328:SF0">
    <property type="entry name" value="L-SERYL-TRNA(SEC) SELENIUM TRANSFERASE"/>
    <property type="match status" value="1"/>
</dbReference>
<proteinExistence type="predicted"/>
<dbReference type="GO" id="GO:0004125">
    <property type="term" value="F:L-seryl-tRNA(Sec) selenium transferase activity"/>
    <property type="evidence" value="ECO:0007669"/>
    <property type="project" value="TreeGrafter"/>
</dbReference>
<keyword evidence="2" id="KW-0663">Pyridoxal phosphate</keyword>
<evidence type="ECO:0000256" key="2">
    <source>
        <dbReference type="ARBA" id="ARBA00022898"/>
    </source>
</evidence>
<reference evidence="3" key="1">
    <citation type="submission" date="2018-05" db="EMBL/GenBank/DDBJ databases">
        <authorList>
            <person name="Lanie J.A."/>
            <person name="Ng W.-L."/>
            <person name="Kazmierczak K.M."/>
            <person name="Andrzejewski T.M."/>
            <person name="Davidsen T.M."/>
            <person name="Wayne K.J."/>
            <person name="Tettelin H."/>
            <person name="Glass J.I."/>
            <person name="Rusch D."/>
            <person name="Podicherti R."/>
            <person name="Tsui H.-C.T."/>
            <person name="Winkler M.E."/>
        </authorList>
    </citation>
    <scope>NUCLEOTIDE SEQUENCE</scope>
</reference>
<dbReference type="AlphaFoldDB" id="A0A381YF14"/>
<dbReference type="SUPFAM" id="SSF53383">
    <property type="entry name" value="PLP-dependent transferases"/>
    <property type="match status" value="1"/>
</dbReference>
<dbReference type="PANTHER" id="PTHR32328">
    <property type="entry name" value="L-SERYL-TRNA(SEC) SELENIUM TRANSFERASE"/>
    <property type="match status" value="1"/>
</dbReference>